<dbReference type="PANTHER" id="PTHR43818">
    <property type="entry name" value="BCDNA.GH03377"/>
    <property type="match status" value="1"/>
</dbReference>
<evidence type="ECO:0000313" key="5">
    <source>
        <dbReference type="Proteomes" id="UP000001817"/>
    </source>
</evidence>
<keyword evidence="5" id="KW-1185">Reference proteome</keyword>
<organism evidence="4 5">
    <name type="scientific">Paraburkholderia xenovorans (strain LB400)</name>
    <dbReference type="NCBI Taxonomy" id="266265"/>
    <lineage>
        <taxon>Bacteria</taxon>
        <taxon>Pseudomonadati</taxon>
        <taxon>Pseudomonadota</taxon>
        <taxon>Betaproteobacteria</taxon>
        <taxon>Burkholderiales</taxon>
        <taxon>Burkholderiaceae</taxon>
        <taxon>Paraburkholderia</taxon>
    </lineage>
</organism>
<dbReference type="eggNOG" id="COG0673">
    <property type="taxonomic scope" value="Bacteria"/>
</dbReference>
<dbReference type="InterPro" id="IPR000683">
    <property type="entry name" value="Gfo/Idh/MocA-like_OxRdtase_N"/>
</dbReference>
<dbReference type="SUPFAM" id="SSF51735">
    <property type="entry name" value="NAD(P)-binding Rossmann-fold domains"/>
    <property type="match status" value="1"/>
</dbReference>
<dbReference type="InterPro" id="IPR050463">
    <property type="entry name" value="Gfo/Idh/MocA_oxidrdct_glycsds"/>
</dbReference>
<feature type="domain" description="Gfo/Idh/MocA-like oxidoreductase N-terminal" evidence="2">
    <location>
        <begin position="7"/>
        <end position="129"/>
    </location>
</feature>
<protein>
    <submittedName>
        <fullName evidence="4">Oxidoreductase</fullName>
    </submittedName>
</protein>
<dbReference type="GO" id="GO:0000166">
    <property type="term" value="F:nucleotide binding"/>
    <property type="evidence" value="ECO:0007669"/>
    <property type="project" value="InterPro"/>
</dbReference>
<dbReference type="Pfam" id="PF01408">
    <property type="entry name" value="GFO_IDH_MocA"/>
    <property type="match status" value="1"/>
</dbReference>
<evidence type="ECO:0000256" key="1">
    <source>
        <dbReference type="ARBA" id="ARBA00023002"/>
    </source>
</evidence>
<sequence>MARKPLGVGIVGLQPGRSWAAIAHVPALRSLPDDYEIVGVANSSPASAKQAAQASDIPYAFADVAELVASPAVQIVTVTVKVPHHFELVKAAIDAGKHVYCEWPLGNGLQEAQALADMARARGVLAVVGTQARAAPEIEYLTGLIAGGYVGEVLSSTLVGSGRILGPHVNQVGAYILDVRNGANMLTIPLGHTLAAMRDVLGDVVELSASLIHRRTSATVAETQEVVPMTSHDQVLVNGTLHSGAPVSIHYRGGLSRGTNLLWEINGTEGDIQVSGPSGHTQMVQLSLKGARGEASSVEPIEVPPSFYEGWPKEPSPRNVARVYARMAADLRDGTTSAPTFDDALAVHQIIAAIESSAGSGLRVPVLLPGRPASDT</sequence>
<accession>Q13HR5</accession>
<dbReference type="KEGG" id="bxe:Bxe_C0470"/>
<reference evidence="4 5" key="1">
    <citation type="journal article" date="2006" name="Proc. Natl. Acad. Sci. U.S.A.">
        <title>Burkholderia xenovorans LB400 harbors a multi-replicon, 9.73-Mbp genome shaped for versatility.</title>
        <authorList>
            <person name="Chain P.S."/>
            <person name="Denef V.J."/>
            <person name="Konstantinidis K.T."/>
            <person name="Vergez L.M."/>
            <person name="Agullo L."/>
            <person name="Reyes V.L."/>
            <person name="Hauser L."/>
            <person name="Cordova M."/>
            <person name="Gomez L."/>
            <person name="Gonzalez M."/>
            <person name="Land M."/>
            <person name="Lao V."/>
            <person name="Larimer F."/>
            <person name="LiPuma J.J."/>
            <person name="Mahenthiralingam E."/>
            <person name="Malfatti S.A."/>
            <person name="Marx C.J."/>
            <person name="Parnell J.J."/>
            <person name="Ramette A."/>
            <person name="Richardson P."/>
            <person name="Seeger M."/>
            <person name="Smith D."/>
            <person name="Spilker T."/>
            <person name="Sul W.J."/>
            <person name="Tsoi T.V."/>
            <person name="Ulrich L.E."/>
            <person name="Zhulin I.B."/>
            <person name="Tiedje J.M."/>
        </authorList>
    </citation>
    <scope>NUCLEOTIDE SEQUENCE [LARGE SCALE GENOMIC DNA]</scope>
    <source>
        <strain evidence="4 5">LB400</strain>
    </source>
</reference>
<dbReference type="PATRIC" id="fig|266265.5.peg.8233"/>
<dbReference type="Proteomes" id="UP000001817">
    <property type="component" value="Chromosome 3"/>
</dbReference>
<evidence type="ECO:0000313" key="4">
    <source>
        <dbReference type="EMBL" id="ABE36374.1"/>
    </source>
</evidence>
<dbReference type="InterPro" id="IPR036291">
    <property type="entry name" value="NAD(P)-bd_dom_sf"/>
</dbReference>
<dbReference type="SUPFAM" id="SSF55347">
    <property type="entry name" value="Glyceraldehyde-3-phosphate dehydrogenase-like, C-terminal domain"/>
    <property type="match status" value="1"/>
</dbReference>
<proteinExistence type="predicted"/>
<dbReference type="PANTHER" id="PTHR43818:SF11">
    <property type="entry name" value="BCDNA.GH03377"/>
    <property type="match status" value="1"/>
</dbReference>
<feature type="domain" description="Gal80p-like C-terminal" evidence="3">
    <location>
        <begin position="136"/>
        <end position="276"/>
    </location>
</feature>
<gene>
    <name evidence="4" type="ORF">Bxe_C0470</name>
</gene>
<dbReference type="GO" id="GO:0016491">
    <property type="term" value="F:oxidoreductase activity"/>
    <property type="evidence" value="ECO:0007669"/>
    <property type="project" value="UniProtKB-KW"/>
</dbReference>
<dbReference type="EMBL" id="CP000272">
    <property type="protein sequence ID" value="ABE36374.1"/>
    <property type="molecule type" value="Genomic_DNA"/>
</dbReference>
<name>Q13HR5_PARXL</name>
<dbReference type="InterPro" id="IPR055080">
    <property type="entry name" value="Gal80p-like_C"/>
</dbReference>
<dbReference type="Pfam" id="PF22685">
    <property type="entry name" value="Gal80p_C-like"/>
    <property type="match status" value="1"/>
</dbReference>
<keyword evidence="1" id="KW-0560">Oxidoreductase</keyword>
<dbReference type="AlphaFoldDB" id="Q13HR5"/>
<dbReference type="Gene3D" id="3.40.50.720">
    <property type="entry name" value="NAD(P)-binding Rossmann-like Domain"/>
    <property type="match status" value="1"/>
</dbReference>
<evidence type="ECO:0000259" key="2">
    <source>
        <dbReference type="Pfam" id="PF01408"/>
    </source>
</evidence>
<dbReference type="STRING" id="266265.Bxe_C0470"/>
<dbReference type="KEGG" id="bxb:DR64_7973"/>
<dbReference type="OrthoDB" id="9781031at2"/>
<dbReference type="Gene3D" id="3.30.360.10">
    <property type="entry name" value="Dihydrodipicolinate Reductase, domain 2"/>
    <property type="match status" value="1"/>
</dbReference>
<evidence type="ECO:0000259" key="3">
    <source>
        <dbReference type="Pfam" id="PF22685"/>
    </source>
</evidence>
<dbReference type="RefSeq" id="WP_011493630.1">
    <property type="nucleotide sequence ID" value="NC_007953.1"/>
</dbReference>